<gene>
    <name evidence="2" type="ORF">DSAG12_03550</name>
</gene>
<reference evidence="2" key="1">
    <citation type="journal article" date="2020" name="Nature">
        <title>Isolation of an archaeon at the prokaryote-eukaryote interface.</title>
        <authorList>
            <person name="Imachi H."/>
            <person name="Nobu M.K."/>
            <person name="Nakahara N."/>
            <person name="Morono Y."/>
            <person name="Ogawara M."/>
            <person name="Takaki Y."/>
            <person name="Takano Y."/>
            <person name="Uematsu K."/>
            <person name="Ikuta T."/>
            <person name="Ito M."/>
            <person name="Matsui Y."/>
            <person name="Miyazaki M."/>
            <person name="Murata K."/>
            <person name="Saito Y."/>
            <person name="Sakai S."/>
            <person name="Song C."/>
            <person name="Tasumi E."/>
            <person name="Yamanaka Y."/>
            <person name="Yamaguchi T."/>
            <person name="Kamagata Y."/>
            <person name="Tamaki H."/>
            <person name="Takai K."/>
        </authorList>
    </citation>
    <scope>NUCLEOTIDE SEQUENCE [LARGE SCALE GENOMIC DNA]</scope>
    <source>
        <strain evidence="2">MK-D1</strain>
    </source>
</reference>
<keyword evidence="1" id="KW-1133">Transmembrane helix</keyword>
<proteinExistence type="predicted"/>
<evidence type="ECO:0000256" key="1">
    <source>
        <dbReference type="SAM" id="Phobius"/>
    </source>
</evidence>
<protein>
    <submittedName>
        <fullName evidence="2">Uncharacterized protein</fullName>
    </submittedName>
</protein>
<dbReference type="AlphaFoldDB" id="A0A5B9DF27"/>
<feature type="transmembrane region" description="Helical" evidence="1">
    <location>
        <begin position="29"/>
        <end position="48"/>
    </location>
</feature>
<dbReference type="EMBL" id="CP042905">
    <property type="protein sequence ID" value="QEE17712.1"/>
    <property type="molecule type" value="Genomic_DNA"/>
</dbReference>
<keyword evidence="1" id="KW-0812">Transmembrane</keyword>
<organism evidence="2">
    <name type="scientific">Promethearchaeum syntrophicum</name>
    <dbReference type="NCBI Taxonomy" id="2594042"/>
    <lineage>
        <taxon>Archaea</taxon>
        <taxon>Promethearchaeati</taxon>
        <taxon>Promethearchaeota</taxon>
        <taxon>Promethearchaeia</taxon>
        <taxon>Promethearchaeales</taxon>
        <taxon>Promethearchaeaceae</taxon>
        <taxon>Promethearchaeum</taxon>
    </lineage>
</organism>
<name>A0A5B9DF27_9ARCH</name>
<accession>A0A5B9DF27</accession>
<evidence type="ECO:0000313" key="2">
    <source>
        <dbReference type="EMBL" id="QEE17712.1"/>
    </source>
</evidence>
<keyword evidence="1" id="KW-0472">Membrane</keyword>
<sequence length="51" mass="6145">MNIADTLELIILATKENIVLNHSRNRKSLFYNIFTFGHFYLISYFPLFEEF</sequence>